<feature type="region of interest" description="Disordered" evidence="1">
    <location>
        <begin position="122"/>
        <end position="141"/>
    </location>
</feature>
<protein>
    <recommendedName>
        <fullName evidence="4">Helix-turn-helix domain-containing protein</fullName>
    </recommendedName>
</protein>
<accession>A0ABX1TDQ8</accession>
<dbReference type="RefSeq" id="WP_169071478.1">
    <property type="nucleotide sequence ID" value="NZ_SPMX01000064.1"/>
</dbReference>
<name>A0ABX1TDQ8_9PROT</name>
<comment type="caution">
    <text evidence="2">The sequence shown here is derived from an EMBL/GenBank/DDBJ whole genome shotgun (WGS) entry which is preliminary data.</text>
</comment>
<sequence length="141" mass="15431">MTTARDEYRAGVEALALDSLQSLDRPWASAREVSALAGRCWRSIARALLRMASRGIVEVQIVTWRDRQGRCRHSRRYRAATALDIDVFPAWLMPRAVPSPSHVTPKGGAAGSPGLPVERFESHRTMPGATPSMNCSSPCAT</sequence>
<gene>
    <name evidence="2" type="ORF">E4Q08_18665</name>
</gene>
<proteinExistence type="predicted"/>
<organism evidence="2 3">
    <name type="scientific">Candidatus Accumulibacter contiguus</name>
    <dbReference type="NCBI Taxonomy" id="2954381"/>
    <lineage>
        <taxon>Bacteria</taxon>
        <taxon>Pseudomonadati</taxon>
        <taxon>Pseudomonadota</taxon>
        <taxon>Betaproteobacteria</taxon>
        <taxon>Candidatus Accumulibacter</taxon>
    </lineage>
</organism>
<dbReference type="Proteomes" id="UP000886469">
    <property type="component" value="Unassembled WGS sequence"/>
</dbReference>
<dbReference type="EMBL" id="SPMX01000064">
    <property type="protein sequence ID" value="NMQ07116.1"/>
    <property type="molecule type" value="Genomic_DNA"/>
</dbReference>
<reference evidence="2" key="1">
    <citation type="submission" date="2019-03" db="EMBL/GenBank/DDBJ databases">
        <title>Metabolic reconstructions from genomes of highly enriched 'Candidatus Accumulibacter' and 'Candidatus Competibacter' bioreactor populations.</title>
        <authorList>
            <person name="Annavajhala M.K."/>
            <person name="Welles L."/>
            <person name="Abbas B."/>
            <person name="Sorokin D."/>
            <person name="Park H."/>
            <person name="Van Loosdrecht M."/>
            <person name="Chandran K."/>
        </authorList>
    </citation>
    <scope>NUCLEOTIDE SEQUENCE</scope>
    <source>
        <strain evidence="2">SBR_L</strain>
    </source>
</reference>
<evidence type="ECO:0000313" key="2">
    <source>
        <dbReference type="EMBL" id="NMQ07116.1"/>
    </source>
</evidence>
<keyword evidence="3" id="KW-1185">Reference proteome</keyword>
<evidence type="ECO:0000313" key="3">
    <source>
        <dbReference type="Proteomes" id="UP000886469"/>
    </source>
</evidence>
<evidence type="ECO:0000256" key="1">
    <source>
        <dbReference type="SAM" id="MobiDB-lite"/>
    </source>
</evidence>
<evidence type="ECO:0008006" key="4">
    <source>
        <dbReference type="Google" id="ProtNLM"/>
    </source>
</evidence>
<feature type="compositionally biased region" description="Polar residues" evidence="1">
    <location>
        <begin position="131"/>
        <end position="141"/>
    </location>
</feature>